<dbReference type="GO" id="GO:0006351">
    <property type="term" value="P:DNA-templated transcription"/>
    <property type="evidence" value="ECO:0007669"/>
    <property type="project" value="TreeGrafter"/>
</dbReference>
<dbReference type="PANTHER" id="PTHR30537:SF3">
    <property type="entry name" value="TRANSCRIPTIONAL REGULATORY PROTEIN"/>
    <property type="match status" value="1"/>
</dbReference>
<keyword evidence="7" id="KW-1185">Reference proteome</keyword>
<dbReference type="PANTHER" id="PTHR30537">
    <property type="entry name" value="HTH-TYPE TRANSCRIPTIONAL REGULATOR"/>
    <property type="match status" value="1"/>
</dbReference>
<evidence type="ECO:0000256" key="4">
    <source>
        <dbReference type="ARBA" id="ARBA00023163"/>
    </source>
</evidence>
<evidence type="ECO:0000259" key="5">
    <source>
        <dbReference type="PROSITE" id="PS50931"/>
    </source>
</evidence>
<dbReference type="InterPro" id="IPR036390">
    <property type="entry name" value="WH_DNA-bd_sf"/>
</dbReference>
<dbReference type="Pfam" id="PF03466">
    <property type="entry name" value="LysR_substrate"/>
    <property type="match status" value="1"/>
</dbReference>
<accession>A0A931HA48</accession>
<keyword evidence="3" id="KW-0238">DNA-binding</keyword>
<feature type="domain" description="HTH lysR-type" evidence="5">
    <location>
        <begin position="1"/>
        <end position="58"/>
    </location>
</feature>
<name>A0A931HA48_9SPHN</name>
<keyword evidence="4" id="KW-0804">Transcription</keyword>
<dbReference type="EMBL" id="JADZGI010000001">
    <property type="protein sequence ID" value="MBH0112156.1"/>
    <property type="molecule type" value="Genomic_DNA"/>
</dbReference>
<dbReference type="SUPFAM" id="SSF53850">
    <property type="entry name" value="Periplasmic binding protein-like II"/>
    <property type="match status" value="1"/>
</dbReference>
<dbReference type="InterPro" id="IPR005119">
    <property type="entry name" value="LysR_subst-bd"/>
</dbReference>
<evidence type="ECO:0000256" key="2">
    <source>
        <dbReference type="ARBA" id="ARBA00023015"/>
    </source>
</evidence>
<dbReference type="RefSeq" id="WP_197161037.1">
    <property type="nucleotide sequence ID" value="NZ_JADZGI010000001.1"/>
</dbReference>
<dbReference type="Gene3D" id="3.40.190.290">
    <property type="match status" value="1"/>
</dbReference>
<organism evidence="6 7">
    <name type="scientific">Novosphingobium aureum</name>
    <dbReference type="NCBI Taxonomy" id="2792964"/>
    <lineage>
        <taxon>Bacteria</taxon>
        <taxon>Pseudomonadati</taxon>
        <taxon>Pseudomonadota</taxon>
        <taxon>Alphaproteobacteria</taxon>
        <taxon>Sphingomonadales</taxon>
        <taxon>Sphingomonadaceae</taxon>
        <taxon>Novosphingobium</taxon>
    </lineage>
</organism>
<gene>
    <name evidence="6" type="ORF">I5E68_04205</name>
</gene>
<dbReference type="AlphaFoldDB" id="A0A931HA48"/>
<dbReference type="InterPro" id="IPR036388">
    <property type="entry name" value="WH-like_DNA-bd_sf"/>
</dbReference>
<dbReference type="Pfam" id="PF00126">
    <property type="entry name" value="HTH_1"/>
    <property type="match status" value="1"/>
</dbReference>
<dbReference type="GO" id="GO:0003700">
    <property type="term" value="F:DNA-binding transcription factor activity"/>
    <property type="evidence" value="ECO:0007669"/>
    <property type="project" value="InterPro"/>
</dbReference>
<dbReference type="Gene3D" id="1.10.10.10">
    <property type="entry name" value="Winged helix-like DNA-binding domain superfamily/Winged helix DNA-binding domain"/>
    <property type="match status" value="1"/>
</dbReference>
<comment type="similarity">
    <text evidence="1">Belongs to the LysR transcriptional regulatory family.</text>
</comment>
<dbReference type="InterPro" id="IPR058163">
    <property type="entry name" value="LysR-type_TF_proteobact-type"/>
</dbReference>
<evidence type="ECO:0000256" key="3">
    <source>
        <dbReference type="ARBA" id="ARBA00023125"/>
    </source>
</evidence>
<dbReference type="PROSITE" id="PS50931">
    <property type="entry name" value="HTH_LYSR"/>
    <property type="match status" value="1"/>
</dbReference>
<comment type="caution">
    <text evidence="6">The sequence shown here is derived from an EMBL/GenBank/DDBJ whole genome shotgun (WGS) entry which is preliminary data.</text>
</comment>
<evidence type="ECO:0000313" key="6">
    <source>
        <dbReference type="EMBL" id="MBH0112156.1"/>
    </source>
</evidence>
<dbReference type="Proteomes" id="UP000617634">
    <property type="component" value="Unassembled WGS sequence"/>
</dbReference>
<reference evidence="6" key="1">
    <citation type="submission" date="2020-11" db="EMBL/GenBank/DDBJ databases">
        <title>Novosphingobium aureum sp. nov., a marine bacterium isolated from sediment of a salt flat.</title>
        <authorList>
            <person name="Yoo Y."/>
            <person name="Kim J.-J."/>
        </authorList>
    </citation>
    <scope>NUCLEOTIDE SEQUENCE</scope>
    <source>
        <strain evidence="6">YJ-S2-02</strain>
    </source>
</reference>
<proteinExistence type="inferred from homology"/>
<dbReference type="SUPFAM" id="SSF46785">
    <property type="entry name" value="Winged helix' DNA-binding domain"/>
    <property type="match status" value="1"/>
</dbReference>
<keyword evidence="2" id="KW-0805">Transcription regulation</keyword>
<evidence type="ECO:0000313" key="7">
    <source>
        <dbReference type="Proteomes" id="UP000617634"/>
    </source>
</evidence>
<sequence>MNWEDIRTFLAIARQRSLSGAARELGLSQSTMSRRLVALEERSGARLLLKTPHGYTLTPLGETVLANAERMDEDAMALERVVQGRDVALSGLVRLTTVETLANRLLPIAVSALHEDFPGITVELLSDTRSLSLVEREADLAIRMVRFEHNELISRRMGTMVCALYASPDYRAAHPQPLTEPGHDLITVMDDMAHQSEARWLAEKVPEGRAVYRTNSRDAQAAAAAQGIGIACLPQYTAEHMAGLERIREAGLGPAREIWLGVHRDLREMPRIRAVIDALDAAFKAERGRFAVA</sequence>
<dbReference type="InterPro" id="IPR000847">
    <property type="entry name" value="LysR_HTH_N"/>
</dbReference>
<protein>
    <submittedName>
        <fullName evidence="6">LysR family transcriptional regulator</fullName>
    </submittedName>
</protein>
<dbReference type="GO" id="GO:0043565">
    <property type="term" value="F:sequence-specific DNA binding"/>
    <property type="evidence" value="ECO:0007669"/>
    <property type="project" value="TreeGrafter"/>
</dbReference>
<evidence type="ECO:0000256" key="1">
    <source>
        <dbReference type="ARBA" id="ARBA00009437"/>
    </source>
</evidence>